<name>A0A0E0JY54_ORYPU</name>
<dbReference type="AlphaFoldDB" id="A0A0E0JY54"/>
<organism evidence="2">
    <name type="scientific">Oryza punctata</name>
    <name type="common">Red rice</name>
    <dbReference type="NCBI Taxonomy" id="4537"/>
    <lineage>
        <taxon>Eukaryota</taxon>
        <taxon>Viridiplantae</taxon>
        <taxon>Streptophyta</taxon>
        <taxon>Embryophyta</taxon>
        <taxon>Tracheophyta</taxon>
        <taxon>Spermatophyta</taxon>
        <taxon>Magnoliopsida</taxon>
        <taxon>Liliopsida</taxon>
        <taxon>Poales</taxon>
        <taxon>Poaceae</taxon>
        <taxon>BOP clade</taxon>
        <taxon>Oryzoideae</taxon>
        <taxon>Oryzeae</taxon>
        <taxon>Oryzinae</taxon>
        <taxon>Oryza</taxon>
    </lineage>
</organism>
<feature type="region of interest" description="Disordered" evidence="1">
    <location>
        <begin position="42"/>
        <end position="117"/>
    </location>
</feature>
<dbReference type="Gramene" id="OPUNC02G09980.1">
    <property type="protein sequence ID" value="OPUNC02G09980.1"/>
    <property type="gene ID" value="OPUNC02G09980"/>
</dbReference>
<feature type="compositionally biased region" description="Low complexity" evidence="1">
    <location>
        <begin position="106"/>
        <end position="117"/>
    </location>
</feature>
<dbReference type="HOGENOM" id="CLU_718414_0_0_1"/>
<reference evidence="2" key="1">
    <citation type="submission" date="2015-04" db="UniProtKB">
        <authorList>
            <consortium name="EnsemblPlants"/>
        </authorList>
    </citation>
    <scope>IDENTIFICATION</scope>
</reference>
<protein>
    <submittedName>
        <fullName evidence="2">Uncharacterized protein</fullName>
    </submittedName>
</protein>
<evidence type="ECO:0000256" key="1">
    <source>
        <dbReference type="SAM" id="MobiDB-lite"/>
    </source>
</evidence>
<feature type="region of interest" description="Disordered" evidence="1">
    <location>
        <begin position="236"/>
        <end position="260"/>
    </location>
</feature>
<accession>A0A0E0JY54</accession>
<keyword evidence="3" id="KW-1185">Reference proteome</keyword>
<dbReference type="EnsemblPlants" id="OPUNC02G09980.1">
    <property type="protein sequence ID" value="OPUNC02G09980.1"/>
    <property type="gene ID" value="OPUNC02G09980"/>
</dbReference>
<sequence>MLLTTDRCPQPLNCRKNRPDGAAMFVSKPLLLRVASKRRVDDLPLSGHPSKCASSKKPGTGVARQLIGGPKVGSSLSAPGTTEVPGKGKEAAATPDLASKNKKSSDSSGSPGTPGAMTRVVATATKTAEAVGASAKVTPPDDPSRSQSARGVGDAFAQPESGRETAAQAEPEATRADASGLKATEGPTRKSRQGWRCRHGYGITCAHATSRFSAAGFSSTDFSSAIFSSAGFSSASFSSNQFHMPPYRRPRKELAGEDDEVVEEIPRQQRTLLSTRYVPPLQAAWFQGGKAEKDAMMKGFDDSANKEDATVMYEAGLVLLEKMQKIVDRSTAKSEALRSVFDNINEIEQIQRAMQRAFLAAEGGEGGGTLGEGALGVDLSAKEGW</sequence>
<proteinExistence type="predicted"/>
<evidence type="ECO:0000313" key="2">
    <source>
        <dbReference type="EnsemblPlants" id="OPUNC02G09980.1"/>
    </source>
</evidence>
<feature type="region of interest" description="Disordered" evidence="1">
    <location>
        <begin position="130"/>
        <end position="194"/>
    </location>
</feature>
<evidence type="ECO:0000313" key="3">
    <source>
        <dbReference type="Proteomes" id="UP000026962"/>
    </source>
</evidence>
<dbReference type="Proteomes" id="UP000026962">
    <property type="component" value="Chromosome 2"/>
</dbReference>
<reference evidence="2" key="2">
    <citation type="submission" date="2018-05" db="EMBL/GenBank/DDBJ databases">
        <title>OpunRS2 (Oryza punctata Reference Sequence Version 2).</title>
        <authorList>
            <person name="Zhang J."/>
            <person name="Kudrna D."/>
            <person name="Lee S."/>
            <person name="Talag J."/>
            <person name="Welchert J."/>
            <person name="Wing R.A."/>
        </authorList>
    </citation>
    <scope>NUCLEOTIDE SEQUENCE [LARGE SCALE GENOMIC DNA]</scope>
</reference>